<protein>
    <submittedName>
        <fullName evidence="1">Uncharacterized protein</fullName>
    </submittedName>
</protein>
<reference evidence="1" key="1">
    <citation type="submission" date="2020-03" db="EMBL/GenBank/DDBJ databases">
        <title>The deep terrestrial virosphere.</title>
        <authorList>
            <person name="Holmfeldt K."/>
            <person name="Nilsson E."/>
            <person name="Simone D."/>
            <person name="Lopez-Fernandez M."/>
            <person name="Wu X."/>
            <person name="de Brujin I."/>
            <person name="Lundin D."/>
            <person name="Andersson A."/>
            <person name="Bertilsson S."/>
            <person name="Dopson M."/>
        </authorList>
    </citation>
    <scope>NUCLEOTIDE SEQUENCE</scope>
    <source>
        <strain evidence="1">MM415A07240</strain>
    </source>
</reference>
<evidence type="ECO:0000313" key="1">
    <source>
        <dbReference type="EMBL" id="QJA68294.1"/>
    </source>
</evidence>
<dbReference type="EMBL" id="MT141604">
    <property type="protein sequence ID" value="QJA68294.1"/>
    <property type="molecule type" value="Genomic_DNA"/>
</dbReference>
<proteinExistence type="predicted"/>
<accession>A0A6M3JE23</accession>
<sequence>MIRTKIMNGKLLTYPKKKIQITMISFTQCLPSEQLYMLSMLATDIKNKVSYKQLLIQHLGLRIEPHTN</sequence>
<organism evidence="1">
    <name type="scientific">viral metagenome</name>
    <dbReference type="NCBI Taxonomy" id="1070528"/>
    <lineage>
        <taxon>unclassified sequences</taxon>
        <taxon>metagenomes</taxon>
        <taxon>organismal metagenomes</taxon>
    </lineage>
</organism>
<dbReference type="AlphaFoldDB" id="A0A6M3JE23"/>
<gene>
    <name evidence="1" type="ORF">MM415A07240_0008</name>
</gene>
<name>A0A6M3JE23_9ZZZZ</name>